<dbReference type="Proteomes" id="UP000196151">
    <property type="component" value="Chromosome"/>
</dbReference>
<dbReference type="RefSeq" id="WP_207114552.1">
    <property type="nucleotide sequence ID" value="NZ_CP147246.1"/>
</dbReference>
<reference evidence="1" key="1">
    <citation type="submission" date="2017-05" db="EMBL/GenBank/DDBJ databases">
        <authorList>
            <consortium name="The Broad Institute Genomics Platform"/>
            <consortium name="The Broad Institute Genomic Center for Infectious Diseases"/>
            <person name="Earl A."/>
            <person name="Manson A."/>
            <person name="Schwartman J."/>
            <person name="Gilmore M."/>
            <person name="Abouelleil A."/>
            <person name="Cao P."/>
            <person name="Chapman S."/>
            <person name="Cusick C."/>
            <person name="Shea T."/>
            <person name="Young S."/>
            <person name="Neafsey D."/>
            <person name="Nusbaum C."/>
            <person name="Birren B."/>
        </authorList>
    </citation>
    <scope>NUCLEOTIDE SEQUENCE</scope>
    <source>
        <strain evidence="1">9D6_DIV0238</strain>
    </source>
</reference>
<dbReference type="EMBL" id="CP147246">
    <property type="protein sequence ID" value="WYJ92539.1"/>
    <property type="molecule type" value="Genomic_DNA"/>
</dbReference>
<sequence length="253" mass="29347">MESLIDINFSFLEHVFLKNNEIFSGENSLVINEVGMLICEEIFKNTPTSKIVEILEREYPNTEKSEIVAATESFIISIWKQAIYFERTNDFKICQLELRMEDFVVLPSFIDTPYLNSLSLNFHNYLLIDSLFQDSKLLQSELGYKIFYIGKFDKIGNCTGMLVVEVTRFTNSYIVNSLYGEFTSEFCKNNGESIKKCILRYFDFFGETFQSFQEMELIYISGDVKPFNPTLTPIGVLNNEIGLNSIYIYSQKI</sequence>
<protein>
    <submittedName>
        <fullName evidence="1">Uncharacterized protein</fullName>
    </submittedName>
</protein>
<evidence type="ECO:0000313" key="2">
    <source>
        <dbReference type="Proteomes" id="UP000196151"/>
    </source>
</evidence>
<dbReference type="AlphaFoldDB" id="A0AAQ3VYY2"/>
<keyword evidence="2" id="KW-1185">Reference proteome</keyword>
<reference evidence="1" key="2">
    <citation type="submission" date="2024-03" db="EMBL/GenBank/DDBJ databases">
        <title>The Genome Sequence of Enterococcus sp. DIV0238c.</title>
        <authorList>
            <consortium name="The Broad Institute Genomics Platform"/>
            <consortium name="The Broad Institute Microbial Omics Core"/>
            <consortium name="The Broad Institute Genomic Center for Infectious Diseases"/>
            <person name="Earl A."/>
            <person name="Manson A."/>
            <person name="Gilmore M."/>
            <person name="Schwartman J."/>
            <person name="Shea T."/>
            <person name="Abouelleil A."/>
            <person name="Cao P."/>
            <person name="Chapman S."/>
            <person name="Cusick C."/>
            <person name="Young S."/>
            <person name="Neafsey D."/>
            <person name="Nusbaum C."/>
            <person name="Birren B."/>
        </authorList>
    </citation>
    <scope>NUCLEOTIDE SEQUENCE</scope>
    <source>
        <strain evidence="1">9D6_DIV0238</strain>
    </source>
</reference>
<proteinExistence type="predicted"/>
<name>A0AAQ3VYY2_9ENTE</name>
<organism evidence="1 2">
    <name type="scientific">Candidatus Enterococcus dunnyi</name>
    <dbReference type="NCBI Taxonomy" id="1834192"/>
    <lineage>
        <taxon>Bacteria</taxon>
        <taxon>Bacillati</taxon>
        <taxon>Bacillota</taxon>
        <taxon>Bacilli</taxon>
        <taxon>Lactobacillales</taxon>
        <taxon>Enterococcaceae</taxon>
        <taxon>Enterococcus</taxon>
    </lineage>
</organism>
<accession>A0AAQ3VYY2</accession>
<evidence type="ECO:0000313" key="1">
    <source>
        <dbReference type="EMBL" id="WYJ92539.1"/>
    </source>
</evidence>
<gene>
    <name evidence="1" type="ORF">A5889_000018</name>
</gene>